<dbReference type="SMART" id="SM00717">
    <property type="entry name" value="SANT"/>
    <property type="match status" value="2"/>
</dbReference>
<evidence type="ECO:0000259" key="6">
    <source>
        <dbReference type="PROSITE" id="PS51294"/>
    </source>
</evidence>
<proteinExistence type="predicted"/>
<comment type="subcellular location">
    <subcellularLocation>
        <location evidence="1">Nucleus</location>
    </subcellularLocation>
</comment>
<dbReference type="EMBL" id="JBFOLK010000008">
    <property type="protein sequence ID" value="KAL2492791.1"/>
    <property type="molecule type" value="Genomic_DNA"/>
</dbReference>
<gene>
    <name evidence="7" type="ORF">Adt_28419</name>
</gene>
<dbReference type="GO" id="GO:0005634">
    <property type="term" value="C:nucleus"/>
    <property type="evidence" value="ECO:0007669"/>
    <property type="project" value="UniProtKB-SubCell"/>
</dbReference>
<evidence type="ECO:0000256" key="3">
    <source>
        <dbReference type="ARBA" id="ARBA00023125"/>
    </source>
</evidence>
<dbReference type="CDD" id="cd00167">
    <property type="entry name" value="SANT"/>
    <property type="match status" value="1"/>
</dbReference>
<evidence type="ECO:0000256" key="2">
    <source>
        <dbReference type="ARBA" id="ARBA00022737"/>
    </source>
</evidence>
<reference evidence="8" key="1">
    <citation type="submission" date="2024-07" db="EMBL/GenBank/DDBJ databases">
        <title>Two chromosome-level genome assemblies of Korean endemic species Abeliophyllum distichum and Forsythia ovata (Oleaceae).</title>
        <authorList>
            <person name="Jang H."/>
        </authorList>
    </citation>
    <scope>NUCLEOTIDE SEQUENCE [LARGE SCALE GENOMIC DNA]</scope>
</reference>
<dbReference type="FunFam" id="1.10.10.60:FF:000645">
    <property type="entry name" value="Os07g0634900 protein"/>
    <property type="match status" value="1"/>
</dbReference>
<keyword evidence="3" id="KW-0238">DNA-binding</keyword>
<dbReference type="InterPro" id="IPR001005">
    <property type="entry name" value="SANT/Myb"/>
</dbReference>
<name>A0ABD1RWH5_9LAMI</name>
<comment type="caution">
    <text evidence="7">The sequence shown here is derived from an EMBL/GenBank/DDBJ whole genome shotgun (WGS) entry which is preliminary data.</text>
</comment>
<dbReference type="Pfam" id="PF00249">
    <property type="entry name" value="Myb_DNA-binding"/>
    <property type="match status" value="1"/>
</dbReference>
<dbReference type="Gene3D" id="1.10.10.60">
    <property type="entry name" value="Homeodomain-like"/>
    <property type="match status" value="1"/>
</dbReference>
<feature type="domain" description="HTH myb-type" evidence="6">
    <location>
        <begin position="55"/>
        <end position="109"/>
    </location>
</feature>
<dbReference type="PROSITE" id="PS50090">
    <property type="entry name" value="MYB_LIKE"/>
    <property type="match status" value="1"/>
</dbReference>
<keyword evidence="8" id="KW-1185">Reference proteome</keyword>
<dbReference type="AlphaFoldDB" id="A0ABD1RWH5"/>
<protein>
    <submittedName>
        <fullName evidence="7">Myb-like HTH transcriptional regulator family protein</fullName>
    </submittedName>
</protein>
<evidence type="ECO:0000256" key="4">
    <source>
        <dbReference type="ARBA" id="ARBA00023242"/>
    </source>
</evidence>
<dbReference type="InterPro" id="IPR009057">
    <property type="entry name" value="Homeodomain-like_sf"/>
</dbReference>
<organism evidence="7 8">
    <name type="scientific">Abeliophyllum distichum</name>
    <dbReference type="NCBI Taxonomy" id="126358"/>
    <lineage>
        <taxon>Eukaryota</taxon>
        <taxon>Viridiplantae</taxon>
        <taxon>Streptophyta</taxon>
        <taxon>Embryophyta</taxon>
        <taxon>Tracheophyta</taxon>
        <taxon>Spermatophyta</taxon>
        <taxon>Magnoliopsida</taxon>
        <taxon>eudicotyledons</taxon>
        <taxon>Gunneridae</taxon>
        <taxon>Pentapetalae</taxon>
        <taxon>asterids</taxon>
        <taxon>lamiids</taxon>
        <taxon>Lamiales</taxon>
        <taxon>Oleaceae</taxon>
        <taxon>Forsythieae</taxon>
        <taxon>Abeliophyllum</taxon>
    </lineage>
</organism>
<dbReference type="SUPFAM" id="SSF46689">
    <property type="entry name" value="Homeodomain-like"/>
    <property type="match status" value="1"/>
</dbReference>
<evidence type="ECO:0000256" key="1">
    <source>
        <dbReference type="ARBA" id="ARBA00004123"/>
    </source>
</evidence>
<keyword evidence="4" id="KW-0539">Nucleus</keyword>
<dbReference type="InterPro" id="IPR015495">
    <property type="entry name" value="Myb_TF_plants"/>
</dbReference>
<dbReference type="PANTHER" id="PTHR47994:SF5">
    <property type="entry name" value="F14D16.11-RELATED"/>
    <property type="match status" value="1"/>
</dbReference>
<evidence type="ECO:0000313" key="7">
    <source>
        <dbReference type="EMBL" id="KAL2492791.1"/>
    </source>
</evidence>
<sequence length="308" mass="34993">MVKTTCLDKLPMQKDHWNHEENEKFFSGNWTDLPKKAGLRKCGKSCRQKWAKNQKNDIRNESFTPQEEELIIKLHAAIGSRWPIIAQQLPGRTDNDVKTLWNTKLRKKLSAMGIDPVTHKPFSQILADYGNIGAFPKARMQFTSSIMLKSEQPQKHILQTCPNVPSKDNSLHLYSQFQAINLVTDSSNYTMSDQTIPPQSFMTECASSSTSPSSTMNQATSSFNWSDYLLQDTMVPDQENVAILAQNHANTEEKQDSGASQDTTSNDISMYALENFSSSNGSFVEAMIARQDEMFLQFPTLYEEPFYY</sequence>
<dbReference type="InterPro" id="IPR017930">
    <property type="entry name" value="Myb_dom"/>
</dbReference>
<evidence type="ECO:0000313" key="8">
    <source>
        <dbReference type="Proteomes" id="UP001604336"/>
    </source>
</evidence>
<accession>A0ABD1RWH5</accession>
<dbReference type="GO" id="GO:0003677">
    <property type="term" value="F:DNA binding"/>
    <property type="evidence" value="ECO:0007669"/>
    <property type="project" value="UniProtKB-KW"/>
</dbReference>
<dbReference type="PROSITE" id="PS51294">
    <property type="entry name" value="HTH_MYB"/>
    <property type="match status" value="1"/>
</dbReference>
<feature type="domain" description="Myb-like" evidence="5">
    <location>
        <begin position="55"/>
        <end position="105"/>
    </location>
</feature>
<keyword evidence="2" id="KW-0677">Repeat</keyword>
<evidence type="ECO:0000259" key="5">
    <source>
        <dbReference type="PROSITE" id="PS50090"/>
    </source>
</evidence>
<dbReference type="Proteomes" id="UP001604336">
    <property type="component" value="Unassembled WGS sequence"/>
</dbReference>
<dbReference type="PANTHER" id="PTHR47994">
    <property type="entry name" value="F14D16.11-RELATED"/>
    <property type="match status" value="1"/>
</dbReference>